<evidence type="ECO:0000313" key="7">
    <source>
        <dbReference type="EMBL" id="MDT0378601.1"/>
    </source>
</evidence>
<protein>
    <submittedName>
        <fullName evidence="7">PIN domain-containing protein</fullName>
    </submittedName>
</protein>
<comment type="caution">
    <text evidence="7">The sequence shown here is derived from an EMBL/GenBank/DDBJ whole genome shotgun (WGS) entry which is preliminary data.</text>
</comment>
<dbReference type="InterPro" id="IPR002716">
    <property type="entry name" value="PIN_dom"/>
</dbReference>
<keyword evidence="3" id="KW-0378">Hydrolase</keyword>
<feature type="domain" description="PIN" evidence="5">
    <location>
        <begin position="3"/>
        <end position="111"/>
    </location>
</feature>
<sequence>MGRVFVDTNVLFPFSLMDLMLALTEDAVHQVVWTERLLDEWERVIVREQQRSPDAARAITRAIRTFFDDCRIPEEQYLHLVDTVRGPDPDDRHHLAAAIAADAQAVVTWNLQDFPPQPWIDRRVRVVDPDTSLCGLFDMVPAEVVATVKRLAAEKRRPPMTAIELGERFAKAGVLRFAARLEEGLNVH</sequence>
<keyword evidence="2" id="KW-0479">Metal-binding</keyword>
<evidence type="ECO:0000256" key="4">
    <source>
        <dbReference type="ARBA" id="ARBA00022842"/>
    </source>
</evidence>
<evidence type="ECO:0000256" key="2">
    <source>
        <dbReference type="ARBA" id="ARBA00022723"/>
    </source>
</evidence>
<evidence type="ECO:0000259" key="5">
    <source>
        <dbReference type="Pfam" id="PF13470"/>
    </source>
</evidence>
<feature type="domain" description="VapC50 C-terminal" evidence="6">
    <location>
        <begin position="129"/>
        <end position="182"/>
    </location>
</feature>
<proteinExistence type="predicted"/>
<reference evidence="8" key="1">
    <citation type="submission" date="2023-07" db="EMBL/GenBank/DDBJ databases">
        <title>30 novel species of actinomycetes from the DSMZ collection.</title>
        <authorList>
            <person name="Nouioui I."/>
        </authorList>
    </citation>
    <scope>NUCLEOTIDE SEQUENCE [LARGE SCALE GENOMIC DNA]</scope>
    <source>
        <strain evidence="8">DSM 42041</strain>
    </source>
</reference>
<keyword evidence="8" id="KW-1185">Reference proteome</keyword>
<organism evidence="7 8">
    <name type="scientific">Streptomyces hazeniae</name>
    <dbReference type="NCBI Taxonomy" id="3075538"/>
    <lineage>
        <taxon>Bacteria</taxon>
        <taxon>Bacillati</taxon>
        <taxon>Actinomycetota</taxon>
        <taxon>Actinomycetes</taxon>
        <taxon>Kitasatosporales</taxon>
        <taxon>Streptomycetaceae</taxon>
        <taxon>Streptomyces</taxon>
    </lineage>
</organism>
<accession>A0ABU2NNP5</accession>
<dbReference type="SUPFAM" id="SSF88723">
    <property type="entry name" value="PIN domain-like"/>
    <property type="match status" value="1"/>
</dbReference>
<evidence type="ECO:0000313" key="8">
    <source>
        <dbReference type="Proteomes" id="UP001183414"/>
    </source>
</evidence>
<dbReference type="InterPro" id="IPR058652">
    <property type="entry name" value="VapC50_C"/>
</dbReference>
<keyword evidence="4" id="KW-0460">Magnesium</keyword>
<keyword evidence="1" id="KW-0540">Nuclease</keyword>
<evidence type="ECO:0000256" key="1">
    <source>
        <dbReference type="ARBA" id="ARBA00022722"/>
    </source>
</evidence>
<dbReference type="Pfam" id="PF13470">
    <property type="entry name" value="PIN_3"/>
    <property type="match status" value="1"/>
</dbReference>
<dbReference type="EMBL" id="JAVREQ010000004">
    <property type="protein sequence ID" value="MDT0378601.1"/>
    <property type="molecule type" value="Genomic_DNA"/>
</dbReference>
<name>A0ABU2NNP5_9ACTN</name>
<evidence type="ECO:0000256" key="3">
    <source>
        <dbReference type="ARBA" id="ARBA00022801"/>
    </source>
</evidence>
<dbReference type="RefSeq" id="WP_311672465.1">
    <property type="nucleotide sequence ID" value="NZ_JAVREQ010000004.1"/>
</dbReference>
<dbReference type="Proteomes" id="UP001183414">
    <property type="component" value="Unassembled WGS sequence"/>
</dbReference>
<dbReference type="Pfam" id="PF26343">
    <property type="entry name" value="VapC50_C"/>
    <property type="match status" value="1"/>
</dbReference>
<gene>
    <name evidence="7" type="ORF">RM572_07385</name>
</gene>
<evidence type="ECO:0000259" key="6">
    <source>
        <dbReference type="Pfam" id="PF26343"/>
    </source>
</evidence>
<dbReference type="InterPro" id="IPR029060">
    <property type="entry name" value="PIN-like_dom_sf"/>
</dbReference>